<dbReference type="InterPro" id="IPR029035">
    <property type="entry name" value="DHS-like_NAD/FAD-binding_dom"/>
</dbReference>
<dbReference type="Proteomes" id="UP000182409">
    <property type="component" value="Unassembled WGS sequence"/>
</dbReference>
<dbReference type="Gene3D" id="3.40.50.970">
    <property type="match status" value="2"/>
</dbReference>
<evidence type="ECO:0000256" key="1">
    <source>
        <dbReference type="ARBA" id="ARBA00007812"/>
    </source>
</evidence>
<dbReference type="PANTHER" id="PTHR18968:SF142">
    <property type="entry name" value="ACETOLACTATE SYNTHASE"/>
    <property type="match status" value="1"/>
</dbReference>
<dbReference type="Gene3D" id="3.40.50.1220">
    <property type="entry name" value="TPP-binding domain"/>
    <property type="match status" value="1"/>
</dbReference>
<sequence>MKKYSDLMADWLVELGYTHCFFLGGGNIMHLLESCSHRFTCIPVVHEVAAGIAAEYLTELGEGKRAFALVTAGPGFTNVVTAMAAAFLESHELLVIGGQVKVADLSHGKVRQRGIQEADGVALAAPISVKSVLMDHTIDQQTFNEWSQAGSYGRKGPVFLEVPLDVQGANVDEVALSNASGSPAGPALPSATPAQIAEIRSLLSASKRPMLLIGGGIDRKLIRDLLPALAESNLPLMVTWNGMDRVPSDHPFYFGRPNTFGQRSANIIQQQADLVIALGTRLGLQQTGFNWQKFAPLAKLVQVEIDQRELSKGHPRVDVPICADANGVLRELSSTKPGDWSEWIDFARSVRRELPLNDPQNVTAEGYLSPFEFNEKLSALSTGDDIVIPCSSGGAYTSAMQVWDLKRGQISQTTKGLASMGYGLGGAIGAALAWPGRRTILMEGDGGFSQNLQELGTVRAQKLNLKIFINDDHGYASIRMSQINYFKGHYVGCDIETGLGLPDWNLLFPAYTIPVMTLQPGFETDPEFLKRFNAPGPAAFLVRVDPKQTYFPKIMSRITEAGSMESNPLHFMSPDLEPEVAAKVYRYISGDTDAKVTK</sequence>
<evidence type="ECO:0000256" key="3">
    <source>
        <dbReference type="RuleBase" id="RU362132"/>
    </source>
</evidence>
<dbReference type="SUPFAM" id="SSF52518">
    <property type="entry name" value="Thiamin diphosphate-binding fold (THDP-binding)"/>
    <property type="match status" value="2"/>
</dbReference>
<dbReference type="PANTHER" id="PTHR18968">
    <property type="entry name" value="THIAMINE PYROPHOSPHATE ENZYMES"/>
    <property type="match status" value="1"/>
</dbReference>
<dbReference type="CDD" id="cd00568">
    <property type="entry name" value="TPP_enzymes"/>
    <property type="match status" value="1"/>
</dbReference>
<dbReference type="AlphaFoldDB" id="A0A1H4TT80"/>
<dbReference type="GO" id="GO:0000287">
    <property type="term" value="F:magnesium ion binding"/>
    <property type="evidence" value="ECO:0007669"/>
    <property type="project" value="InterPro"/>
</dbReference>
<dbReference type="GO" id="GO:0009099">
    <property type="term" value="P:L-valine biosynthetic process"/>
    <property type="evidence" value="ECO:0007669"/>
    <property type="project" value="TreeGrafter"/>
</dbReference>
<protein>
    <submittedName>
        <fullName evidence="7">Acetolactate synthase-1/2/3 large subunit</fullName>
    </submittedName>
</protein>
<evidence type="ECO:0000313" key="7">
    <source>
        <dbReference type="EMBL" id="SEC59244.1"/>
    </source>
</evidence>
<dbReference type="GO" id="GO:0005948">
    <property type="term" value="C:acetolactate synthase complex"/>
    <property type="evidence" value="ECO:0007669"/>
    <property type="project" value="TreeGrafter"/>
</dbReference>
<dbReference type="Pfam" id="PF02776">
    <property type="entry name" value="TPP_enzyme_N"/>
    <property type="match status" value="1"/>
</dbReference>
<comment type="similarity">
    <text evidence="1 3">Belongs to the TPP enzyme family.</text>
</comment>
<evidence type="ECO:0000259" key="4">
    <source>
        <dbReference type="Pfam" id="PF00205"/>
    </source>
</evidence>
<dbReference type="InterPro" id="IPR045229">
    <property type="entry name" value="TPP_enz"/>
</dbReference>
<dbReference type="RefSeq" id="WP_074655531.1">
    <property type="nucleotide sequence ID" value="NZ_FNSD01000001.1"/>
</dbReference>
<feature type="domain" description="Thiamine pyrophosphate enzyme central" evidence="4">
    <location>
        <begin position="196"/>
        <end position="332"/>
    </location>
</feature>
<proteinExistence type="inferred from homology"/>
<dbReference type="GO" id="GO:0050660">
    <property type="term" value="F:flavin adenine dinucleotide binding"/>
    <property type="evidence" value="ECO:0007669"/>
    <property type="project" value="TreeGrafter"/>
</dbReference>
<dbReference type="PROSITE" id="PS00187">
    <property type="entry name" value="TPP_ENZYMES"/>
    <property type="match status" value="1"/>
</dbReference>
<keyword evidence="2 3" id="KW-0786">Thiamine pyrophosphate</keyword>
<gene>
    <name evidence="7" type="ORF">SAMN05443244_3842</name>
</gene>
<evidence type="ECO:0000259" key="6">
    <source>
        <dbReference type="Pfam" id="PF02776"/>
    </source>
</evidence>
<name>A0A1H4TT80_9BACT</name>
<dbReference type="GO" id="GO:0003984">
    <property type="term" value="F:acetolactate synthase activity"/>
    <property type="evidence" value="ECO:0007669"/>
    <property type="project" value="TreeGrafter"/>
</dbReference>
<feature type="domain" description="Thiamine pyrophosphate enzyme TPP-binding" evidence="5">
    <location>
        <begin position="395"/>
        <end position="538"/>
    </location>
</feature>
<dbReference type="InterPro" id="IPR012001">
    <property type="entry name" value="Thiamin_PyroP_enz_TPP-bd_dom"/>
</dbReference>
<dbReference type="InterPro" id="IPR029061">
    <property type="entry name" value="THDP-binding"/>
</dbReference>
<dbReference type="GO" id="GO:0009097">
    <property type="term" value="P:isoleucine biosynthetic process"/>
    <property type="evidence" value="ECO:0007669"/>
    <property type="project" value="TreeGrafter"/>
</dbReference>
<evidence type="ECO:0000313" key="8">
    <source>
        <dbReference type="Proteomes" id="UP000182409"/>
    </source>
</evidence>
<evidence type="ECO:0000259" key="5">
    <source>
        <dbReference type="Pfam" id="PF02775"/>
    </source>
</evidence>
<reference evidence="7 8" key="1">
    <citation type="submission" date="2016-10" db="EMBL/GenBank/DDBJ databases">
        <authorList>
            <person name="de Groot N.N."/>
        </authorList>
    </citation>
    <scope>NUCLEOTIDE SEQUENCE [LARGE SCALE GENOMIC DNA]</scope>
    <source>
        <strain evidence="7 8">AB35.6</strain>
    </source>
</reference>
<organism evidence="7 8">
    <name type="scientific">Terriglobus roseus</name>
    <dbReference type="NCBI Taxonomy" id="392734"/>
    <lineage>
        <taxon>Bacteria</taxon>
        <taxon>Pseudomonadati</taxon>
        <taxon>Acidobacteriota</taxon>
        <taxon>Terriglobia</taxon>
        <taxon>Terriglobales</taxon>
        <taxon>Acidobacteriaceae</taxon>
        <taxon>Terriglobus</taxon>
    </lineage>
</organism>
<evidence type="ECO:0000256" key="2">
    <source>
        <dbReference type="ARBA" id="ARBA00023052"/>
    </source>
</evidence>
<dbReference type="GO" id="GO:0030976">
    <property type="term" value="F:thiamine pyrophosphate binding"/>
    <property type="evidence" value="ECO:0007669"/>
    <property type="project" value="InterPro"/>
</dbReference>
<dbReference type="InterPro" id="IPR011766">
    <property type="entry name" value="TPP_enzyme_TPP-bd"/>
</dbReference>
<dbReference type="OrthoDB" id="4494979at2"/>
<dbReference type="InterPro" id="IPR000399">
    <property type="entry name" value="TPP-bd_CS"/>
</dbReference>
<dbReference type="Pfam" id="PF02775">
    <property type="entry name" value="TPP_enzyme_C"/>
    <property type="match status" value="1"/>
</dbReference>
<dbReference type="EMBL" id="FNSD01000001">
    <property type="protein sequence ID" value="SEC59244.1"/>
    <property type="molecule type" value="Genomic_DNA"/>
</dbReference>
<dbReference type="InterPro" id="IPR012000">
    <property type="entry name" value="Thiamin_PyroP_enz_cen_dom"/>
</dbReference>
<dbReference type="SUPFAM" id="SSF52467">
    <property type="entry name" value="DHS-like NAD/FAD-binding domain"/>
    <property type="match status" value="1"/>
</dbReference>
<dbReference type="CDD" id="cd07035">
    <property type="entry name" value="TPP_PYR_POX_like"/>
    <property type="match status" value="1"/>
</dbReference>
<dbReference type="Pfam" id="PF00205">
    <property type="entry name" value="TPP_enzyme_M"/>
    <property type="match status" value="1"/>
</dbReference>
<feature type="domain" description="Thiamine pyrophosphate enzyme N-terminal TPP-binding" evidence="6">
    <location>
        <begin position="3"/>
        <end position="120"/>
    </location>
</feature>
<accession>A0A1H4TT80</accession>